<proteinExistence type="predicted"/>
<accession>A0ABQ4PQG5</accession>
<reference evidence="1" key="1">
    <citation type="submission" date="2021-05" db="EMBL/GenBank/DDBJ databases">
        <title>Molecular characterization for Shewanella algae harboring chromosomal blaOXA-55-like strains isolated from clinical and environment sample.</title>
        <authorList>
            <person name="Ohama Y."/>
            <person name="Aoki K."/>
            <person name="Harada S."/>
            <person name="Moriya K."/>
            <person name="Ishii Y."/>
            <person name="Tateda K."/>
        </authorList>
    </citation>
    <scope>NUCLEOTIDE SEQUENCE</scope>
    <source>
        <strain evidence="1">JCM 11563</strain>
    </source>
</reference>
<evidence type="ECO:0000313" key="2">
    <source>
        <dbReference type="Proteomes" id="UP000887104"/>
    </source>
</evidence>
<keyword evidence="2" id="KW-1185">Reference proteome</keyword>
<organism evidence="1 2">
    <name type="scientific">Shewanella sairae</name>
    <dbReference type="NCBI Taxonomy" id="190310"/>
    <lineage>
        <taxon>Bacteria</taxon>
        <taxon>Pseudomonadati</taxon>
        <taxon>Pseudomonadota</taxon>
        <taxon>Gammaproteobacteria</taxon>
        <taxon>Alteromonadales</taxon>
        <taxon>Shewanellaceae</taxon>
        <taxon>Shewanella</taxon>
    </lineage>
</organism>
<protein>
    <submittedName>
        <fullName evidence="1">Pilus assembly protein TadF</fullName>
    </submittedName>
</protein>
<name>A0ABQ4PQG5_9GAMM</name>
<evidence type="ECO:0000313" key="1">
    <source>
        <dbReference type="EMBL" id="GIU51374.1"/>
    </source>
</evidence>
<dbReference type="EMBL" id="BPEY01000114">
    <property type="protein sequence ID" value="GIU51374.1"/>
    <property type="molecule type" value="Genomic_DNA"/>
</dbReference>
<dbReference type="Pfam" id="PF16964">
    <property type="entry name" value="TadF"/>
    <property type="match status" value="1"/>
</dbReference>
<dbReference type="Proteomes" id="UP000887104">
    <property type="component" value="Unassembled WGS sequence"/>
</dbReference>
<sequence length="183" mass="20301">MIELAIGLVVLSGMLVLMLNHLLAFNKKGPLDRAAYSAVTIISERKQLFNHQLKLCSESNCDHVINQAFDLIASSLQRMDSSFDLNRLGMHMEYISIENGNKLVTQKLQKNNCTPNDSIANLDLNTVSKLLPKTSGEDTSIVNSVHLPLYQVTLCYKIPLDILGVATGDIFEIESTAYSFARI</sequence>
<comment type="caution">
    <text evidence="1">The sequence shown here is derived from an EMBL/GenBank/DDBJ whole genome shotgun (WGS) entry which is preliminary data.</text>
</comment>
<dbReference type="InterPro" id="IPR031582">
    <property type="entry name" value="TadF"/>
</dbReference>
<gene>
    <name evidence="1" type="ORF">TUM4438_40800</name>
</gene>